<dbReference type="AlphaFoldDB" id="A0A158IZY7"/>
<comment type="caution">
    <text evidence="2">The sequence shown here is derived from an EMBL/GenBank/DDBJ whole genome shotgun (WGS) entry which is preliminary data.</text>
</comment>
<feature type="region of interest" description="Disordered" evidence="1">
    <location>
        <begin position="120"/>
        <end position="216"/>
    </location>
</feature>
<dbReference type="EMBL" id="FCON02000032">
    <property type="protein sequence ID" value="SAL62168.1"/>
    <property type="molecule type" value="Genomic_DNA"/>
</dbReference>
<dbReference type="OrthoDB" id="9129586at2"/>
<dbReference type="Proteomes" id="UP000054770">
    <property type="component" value="Unassembled WGS sequence"/>
</dbReference>
<accession>A0A158IZY7</accession>
<feature type="compositionally biased region" description="Acidic residues" evidence="1">
    <location>
        <begin position="164"/>
        <end position="174"/>
    </location>
</feature>
<proteinExistence type="predicted"/>
<protein>
    <submittedName>
        <fullName evidence="2">Uncharacterized protein</fullName>
    </submittedName>
</protein>
<name>A0A158IZY7_9BURK</name>
<reference evidence="2" key="1">
    <citation type="submission" date="2016-01" db="EMBL/GenBank/DDBJ databases">
        <authorList>
            <person name="Peeters C."/>
        </authorList>
    </citation>
    <scope>NUCLEOTIDE SEQUENCE [LARGE SCALE GENOMIC DNA]</scope>
    <source>
        <strain evidence="2">LMG 22940</strain>
    </source>
</reference>
<sequence>MADKAKARYLISSETAQEKAELLQKLAGGKNALRINQALETVALGCGFDEWRELVAITAKLEAGEAYSLGVSALMLADDQHVDAETLLARRALQLEAVRGVITCSYARARELAMQWALSGTSHGPETSTTGAIRADYREGDDKTATQADYREGDDKTGRSVVGDDSEPTLEDVLNDALFAATQESGPDEPPYAPPSTPPAPVAVSYKKRRLPADER</sequence>
<evidence type="ECO:0000313" key="3">
    <source>
        <dbReference type="Proteomes" id="UP000054770"/>
    </source>
</evidence>
<feature type="compositionally biased region" description="Pro residues" evidence="1">
    <location>
        <begin position="188"/>
        <end position="201"/>
    </location>
</feature>
<dbReference type="RefSeq" id="WP_087645383.1">
    <property type="nucleotide sequence ID" value="NZ_FCON02000032.1"/>
</dbReference>
<feature type="compositionally biased region" description="Polar residues" evidence="1">
    <location>
        <begin position="120"/>
        <end position="131"/>
    </location>
</feature>
<organism evidence="2 3">
    <name type="scientific">Caballeronia choica</name>
    <dbReference type="NCBI Taxonomy" id="326476"/>
    <lineage>
        <taxon>Bacteria</taxon>
        <taxon>Pseudomonadati</taxon>
        <taxon>Pseudomonadota</taxon>
        <taxon>Betaproteobacteria</taxon>
        <taxon>Burkholderiales</taxon>
        <taxon>Burkholderiaceae</taxon>
        <taxon>Caballeronia</taxon>
    </lineage>
</organism>
<evidence type="ECO:0000313" key="2">
    <source>
        <dbReference type="EMBL" id="SAL62168.1"/>
    </source>
</evidence>
<keyword evidence="3" id="KW-1185">Reference proteome</keyword>
<feature type="compositionally biased region" description="Basic and acidic residues" evidence="1">
    <location>
        <begin position="135"/>
        <end position="158"/>
    </location>
</feature>
<gene>
    <name evidence="2" type="ORF">AWB68_03260</name>
</gene>
<evidence type="ECO:0000256" key="1">
    <source>
        <dbReference type="SAM" id="MobiDB-lite"/>
    </source>
</evidence>